<dbReference type="AlphaFoldDB" id="A0A6C0AF68"/>
<proteinExistence type="predicted"/>
<protein>
    <submittedName>
        <fullName evidence="1">Uncharacterized protein</fullName>
    </submittedName>
</protein>
<dbReference type="EMBL" id="MN740597">
    <property type="protein sequence ID" value="QHS78408.1"/>
    <property type="molecule type" value="Genomic_DNA"/>
</dbReference>
<accession>A0A6C0AF68</accession>
<reference evidence="1" key="1">
    <citation type="journal article" date="2020" name="Nature">
        <title>Giant virus diversity and host interactions through global metagenomics.</title>
        <authorList>
            <person name="Schulz F."/>
            <person name="Roux S."/>
            <person name="Paez-Espino D."/>
            <person name="Jungbluth S."/>
            <person name="Walsh D.A."/>
            <person name="Denef V.J."/>
            <person name="McMahon K.D."/>
            <person name="Konstantinidis K.T."/>
            <person name="Eloe-Fadrosh E.A."/>
            <person name="Kyrpides N.C."/>
            <person name="Woyke T."/>
        </authorList>
    </citation>
    <scope>NUCLEOTIDE SEQUENCE</scope>
    <source>
        <strain evidence="1">GVMAG-S-1021933-23</strain>
    </source>
</reference>
<sequence>MNDKNIYELWSDLNIFEKSIKKNSILKNINLWKASLFIHKNNLRYNLL</sequence>
<evidence type="ECO:0000313" key="1">
    <source>
        <dbReference type="EMBL" id="QHS78408.1"/>
    </source>
</evidence>
<name>A0A6C0AF68_9ZZZZ</name>
<organism evidence="1">
    <name type="scientific">viral metagenome</name>
    <dbReference type="NCBI Taxonomy" id="1070528"/>
    <lineage>
        <taxon>unclassified sequences</taxon>
        <taxon>metagenomes</taxon>
        <taxon>organismal metagenomes</taxon>
    </lineage>
</organism>